<reference evidence="1" key="1">
    <citation type="submission" date="2019-10" db="EMBL/GenBank/DDBJ databases">
        <authorList>
            <consortium name="DOE Joint Genome Institute"/>
            <person name="Kuo A."/>
            <person name="Miyauchi S."/>
            <person name="Kiss E."/>
            <person name="Drula E."/>
            <person name="Kohler A."/>
            <person name="Sanchez-Garcia M."/>
            <person name="Andreopoulos B."/>
            <person name="Barry K.W."/>
            <person name="Bonito G."/>
            <person name="Buee M."/>
            <person name="Carver A."/>
            <person name="Chen C."/>
            <person name="Cichocki N."/>
            <person name="Clum A."/>
            <person name="Culley D."/>
            <person name="Crous P.W."/>
            <person name="Fauchery L."/>
            <person name="Girlanda M."/>
            <person name="Hayes R."/>
            <person name="Keri Z."/>
            <person name="LaButti K."/>
            <person name="Lipzen A."/>
            <person name="Lombard V."/>
            <person name="Magnuson J."/>
            <person name="Maillard F."/>
            <person name="Morin E."/>
            <person name="Murat C."/>
            <person name="Nolan M."/>
            <person name="Ohm R."/>
            <person name="Pangilinan J."/>
            <person name="Pereira M."/>
            <person name="Perotto S."/>
            <person name="Peter M."/>
            <person name="Riley R."/>
            <person name="Sitrit Y."/>
            <person name="Stielow B."/>
            <person name="Szollosi G."/>
            <person name="Zifcakova L."/>
            <person name="Stursova M."/>
            <person name="Spatafora J.W."/>
            <person name="Tedersoo L."/>
            <person name="Vaario L.-M."/>
            <person name="Yamada A."/>
            <person name="Yan M."/>
            <person name="Wang P."/>
            <person name="Xu J."/>
            <person name="Bruns T."/>
            <person name="Baldrian P."/>
            <person name="Vilgalys R."/>
            <person name="Henrissat B."/>
            <person name="Grigoriev I.V."/>
            <person name="Hibbett D."/>
            <person name="Nagy L.G."/>
            <person name="Martin F.M."/>
        </authorList>
    </citation>
    <scope>NUCLEOTIDE SEQUENCE</scope>
    <source>
        <strain evidence="1">Prilba</strain>
    </source>
</reference>
<dbReference type="Proteomes" id="UP000759537">
    <property type="component" value="Unassembled WGS sequence"/>
</dbReference>
<reference evidence="1" key="2">
    <citation type="journal article" date="2020" name="Nat. Commun.">
        <title>Large-scale genome sequencing of mycorrhizal fungi provides insights into the early evolution of symbiotic traits.</title>
        <authorList>
            <person name="Miyauchi S."/>
            <person name="Kiss E."/>
            <person name="Kuo A."/>
            <person name="Drula E."/>
            <person name="Kohler A."/>
            <person name="Sanchez-Garcia M."/>
            <person name="Morin E."/>
            <person name="Andreopoulos B."/>
            <person name="Barry K.W."/>
            <person name="Bonito G."/>
            <person name="Buee M."/>
            <person name="Carver A."/>
            <person name="Chen C."/>
            <person name="Cichocki N."/>
            <person name="Clum A."/>
            <person name="Culley D."/>
            <person name="Crous P.W."/>
            <person name="Fauchery L."/>
            <person name="Girlanda M."/>
            <person name="Hayes R.D."/>
            <person name="Keri Z."/>
            <person name="LaButti K."/>
            <person name="Lipzen A."/>
            <person name="Lombard V."/>
            <person name="Magnuson J."/>
            <person name="Maillard F."/>
            <person name="Murat C."/>
            <person name="Nolan M."/>
            <person name="Ohm R.A."/>
            <person name="Pangilinan J."/>
            <person name="Pereira M.F."/>
            <person name="Perotto S."/>
            <person name="Peter M."/>
            <person name="Pfister S."/>
            <person name="Riley R."/>
            <person name="Sitrit Y."/>
            <person name="Stielow J.B."/>
            <person name="Szollosi G."/>
            <person name="Zifcakova L."/>
            <person name="Stursova M."/>
            <person name="Spatafora J.W."/>
            <person name="Tedersoo L."/>
            <person name="Vaario L.M."/>
            <person name="Yamada A."/>
            <person name="Yan M."/>
            <person name="Wang P."/>
            <person name="Xu J."/>
            <person name="Bruns T."/>
            <person name="Baldrian P."/>
            <person name="Vilgalys R."/>
            <person name="Dunand C."/>
            <person name="Henrissat B."/>
            <person name="Grigoriev I.V."/>
            <person name="Hibbett D."/>
            <person name="Nagy L.G."/>
            <person name="Martin F.M."/>
        </authorList>
    </citation>
    <scope>NUCLEOTIDE SEQUENCE</scope>
    <source>
        <strain evidence="1">Prilba</strain>
    </source>
</reference>
<proteinExistence type="predicted"/>
<comment type="caution">
    <text evidence="1">The sequence shown here is derived from an EMBL/GenBank/DDBJ whole genome shotgun (WGS) entry which is preliminary data.</text>
</comment>
<name>A0A9P5MWW9_9AGAM</name>
<dbReference type="OrthoDB" id="3260940at2759"/>
<evidence type="ECO:0000313" key="1">
    <source>
        <dbReference type="EMBL" id="KAF8480533.1"/>
    </source>
</evidence>
<sequence length="179" mass="20124">MHRVITVGVVFSGITMEYLSNIGRTSRFYLDKYSNIVTLSTKSAEPPLPYPPPQTFVSLTAEAIKNQIGLLHGYFKHCLAGINTLLDDPQNPAQAKLGLLGQDREITGRFRDVLGMEGFEAFKKYLRWFDAELIPLHGLSRLLGRVERLLDKAPVRHVGAHEKGKLLDDLVKIVHENEC</sequence>
<dbReference type="AlphaFoldDB" id="A0A9P5MWW9"/>
<organism evidence="1 2">
    <name type="scientific">Russula ochroleuca</name>
    <dbReference type="NCBI Taxonomy" id="152965"/>
    <lineage>
        <taxon>Eukaryota</taxon>
        <taxon>Fungi</taxon>
        <taxon>Dikarya</taxon>
        <taxon>Basidiomycota</taxon>
        <taxon>Agaricomycotina</taxon>
        <taxon>Agaricomycetes</taxon>
        <taxon>Russulales</taxon>
        <taxon>Russulaceae</taxon>
        <taxon>Russula</taxon>
    </lineage>
</organism>
<dbReference type="EMBL" id="WHVB01000008">
    <property type="protein sequence ID" value="KAF8480533.1"/>
    <property type="molecule type" value="Genomic_DNA"/>
</dbReference>
<keyword evidence="2" id="KW-1185">Reference proteome</keyword>
<gene>
    <name evidence="1" type="ORF">DFH94DRAFT_831685</name>
</gene>
<evidence type="ECO:0000313" key="2">
    <source>
        <dbReference type="Proteomes" id="UP000759537"/>
    </source>
</evidence>
<protein>
    <submittedName>
        <fullName evidence="1">Uncharacterized protein</fullName>
    </submittedName>
</protein>
<accession>A0A9P5MWW9</accession>